<evidence type="ECO:0000256" key="5">
    <source>
        <dbReference type="ARBA" id="ARBA00022603"/>
    </source>
</evidence>
<evidence type="ECO:0000256" key="7">
    <source>
        <dbReference type="ARBA" id="ARBA00022691"/>
    </source>
</evidence>
<evidence type="ECO:0000256" key="1">
    <source>
        <dbReference type="ARBA" id="ARBA00004496"/>
    </source>
</evidence>
<dbReference type="EC" id="2.1.1.77" evidence="3"/>
<evidence type="ECO:0000256" key="3">
    <source>
        <dbReference type="ARBA" id="ARBA00011890"/>
    </source>
</evidence>
<dbReference type="Gene3D" id="3.40.50.150">
    <property type="entry name" value="Vaccinia Virus protein VP39"/>
    <property type="match status" value="1"/>
</dbReference>
<dbReference type="PROSITE" id="PS01279">
    <property type="entry name" value="PCMT"/>
    <property type="match status" value="1"/>
</dbReference>
<dbReference type="AlphaFoldDB" id="A0A9Q0RUI0"/>
<dbReference type="GO" id="GO:0032259">
    <property type="term" value="P:methylation"/>
    <property type="evidence" value="ECO:0007669"/>
    <property type="project" value="UniProtKB-KW"/>
</dbReference>
<dbReference type="SUPFAM" id="SSF53335">
    <property type="entry name" value="S-adenosyl-L-methionine-dependent methyltransferases"/>
    <property type="match status" value="1"/>
</dbReference>
<dbReference type="InterPro" id="IPR029063">
    <property type="entry name" value="SAM-dependent_MTases_sf"/>
</dbReference>
<feature type="non-terminal residue" evidence="8">
    <location>
        <position position="1"/>
    </location>
</feature>
<keyword evidence="6" id="KW-0808">Transferase</keyword>
<comment type="subcellular location">
    <subcellularLocation>
        <location evidence="1">Cytoplasm</location>
    </subcellularLocation>
</comment>
<keyword evidence="7" id="KW-0949">S-adenosyl-L-methionine</keyword>
<keyword evidence="5" id="KW-0489">Methyltransferase</keyword>
<evidence type="ECO:0000256" key="6">
    <source>
        <dbReference type="ARBA" id="ARBA00022679"/>
    </source>
</evidence>
<dbReference type="GO" id="GO:0004719">
    <property type="term" value="F:protein-L-isoaspartate (D-aspartate) O-methyltransferase activity"/>
    <property type="evidence" value="ECO:0007669"/>
    <property type="project" value="UniProtKB-EC"/>
</dbReference>
<dbReference type="PANTHER" id="PTHR11579:SF0">
    <property type="entry name" value="PROTEIN-L-ISOASPARTATE(D-ASPARTATE) O-METHYLTRANSFERASE"/>
    <property type="match status" value="1"/>
</dbReference>
<reference evidence="8" key="1">
    <citation type="submission" date="2022-07" db="EMBL/GenBank/DDBJ databases">
        <authorList>
            <person name="Trinca V."/>
            <person name="Uliana J.V.C."/>
            <person name="Torres T.T."/>
            <person name="Ward R.J."/>
            <person name="Monesi N."/>
        </authorList>
    </citation>
    <scope>NUCLEOTIDE SEQUENCE</scope>
    <source>
        <strain evidence="8">HSMRA1968</strain>
        <tissue evidence="8">Whole embryos</tissue>
    </source>
</reference>
<name>A0A9Q0RUI0_9DIPT</name>
<dbReference type="EMBL" id="WJQU01002953">
    <property type="protein sequence ID" value="KAJ6628987.1"/>
    <property type="molecule type" value="Genomic_DNA"/>
</dbReference>
<protein>
    <recommendedName>
        <fullName evidence="3">protein-L-isoaspartate(D-aspartate) O-methyltransferase</fullName>
        <ecNumber evidence="3">2.1.1.77</ecNumber>
    </recommendedName>
</protein>
<gene>
    <name evidence="8" type="primary">pcmt</name>
    <name evidence="8" type="ORF">Bhyg_17968</name>
</gene>
<dbReference type="Pfam" id="PF01135">
    <property type="entry name" value="PCMT"/>
    <property type="match status" value="1"/>
</dbReference>
<dbReference type="GO" id="GO:0005737">
    <property type="term" value="C:cytoplasm"/>
    <property type="evidence" value="ECO:0007669"/>
    <property type="project" value="UniProtKB-SubCell"/>
</dbReference>
<sequence>YVFDLLEGDGRLGYSKEAPYDAIHVGATAPTIPQELLDQLKVGGRMVCPIGPEHGDQYLEQFDKDVNGEIHRKRLYGV</sequence>
<dbReference type="PANTHER" id="PTHR11579">
    <property type="entry name" value="PROTEIN-L-ISOASPARTATE O-METHYLTRANSFERASE"/>
    <property type="match status" value="1"/>
</dbReference>
<evidence type="ECO:0000256" key="4">
    <source>
        <dbReference type="ARBA" id="ARBA00022490"/>
    </source>
</evidence>
<feature type="non-terminal residue" evidence="8">
    <location>
        <position position="78"/>
    </location>
</feature>
<evidence type="ECO:0000313" key="8">
    <source>
        <dbReference type="EMBL" id="KAJ6628987.1"/>
    </source>
</evidence>
<accession>A0A9Q0RUI0</accession>
<comment type="caution">
    <text evidence="8">The sequence shown here is derived from an EMBL/GenBank/DDBJ whole genome shotgun (WGS) entry which is preliminary data.</text>
</comment>
<keyword evidence="4" id="KW-0963">Cytoplasm</keyword>
<organism evidence="8 9">
    <name type="scientific">Pseudolycoriella hygida</name>
    <dbReference type="NCBI Taxonomy" id="35572"/>
    <lineage>
        <taxon>Eukaryota</taxon>
        <taxon>Metazoa</taxon>
        <taxon>Ecdysozoa</taxon>
        <taxon>Arthropoda</taxon>
        <taxon>Hexapoda</taxon>
        <taxon>Insecta</taxon>
        <taxon>Pterygota</taxon>
        <taxon>Neoptera</taxon>
        <taxon>Endopterygota</taxon>
        <taxon>Diptera</taxon>
        <taxon>Nematocera</taxon>
        <taxon>Sciaroidea</taxon>
        <taxon>Sciaridae</taxon>
        <taxon>Pseudolycoriella</taxon>
    </lineage>
</organism>
<keyword evidence="9" id="KW-1185">Reference proteome</keyword>
<dbReference type="Proteomes" id="UP001151699">
    <property type="component" value="Unassembled WGS sequence"/>
</dbReference>
<dbReference type="OrthoDB" id="73890at2759"/>
<comment type="similarity">
    <text evidence="2">Belongs to the methyltransferase superfamily. L-isoaspartyl/D-aspartyl protein methyltransferase family.</text>
</comment>
<proteinExistence type="inferred from homology"/>
<evidence type="ECO:0000313" key="9">
    <source>
        <dbReference type="Proteomes" id="UP001151699"/>
    </source>
</evidence>
<evidence type="ECO:0000256" key="2">
    <source>
        <dbReference type="ARBA" id="ARBA00005369"/>
    </source>
</evidence>
<dbReference type="InterPro" id="IPR000682">
    <property type="entry name" value="PCMT"/>
</dbReference>